<dbReference type="Gene3D" id="1.20.58.1630">
    <property type="entry name" value="Chaperone lipoprotein PulS/OutS"/>
    <property type="match status" value="1"/>
</dbReference>
<name>A0A7D5NNH2_9GAMM</name>
<dbReference type="EMBL" id="CP050855">
    <property type="protein sequence ID" value="QLH64251.1"/>
    <property type="molecule type" value="Genomic_DNA"/>
</dbReference>
<dbReference type="GeneID" id="93735533"/>
<dbReference type="Proteomes" id="UP000042738">
    <property type="component" value="Chromosome"/>
</dbReference>
<dbReference type="Pfam" id="PF09691">
    <property type="entry name" value="T2SS_PulS_OutS"/>
    <property type="match status" value="1"/>
</dbReference>
<dbReference type="InterPro" id="IPR038432">
    <property type="entry name" value="PulS/OutS-like_sf"/>
</dbReference>
<sequence length="115" mass="13062">MKKTTLLLLMLSMLGFSKASLALNDFEVEDLADLTAVFIYLKNDCGYNYLPNTQIKRAIVYFAEQNRWDLSNYNSYNMNLLGENSYRDLTGIAISTPNKCKLLARDSLSLLAYAN</sequence>
<protein>
    <submittedName>
        <fullName evidence="1">YacC family pilotin-like protein</fullName>
    </submittedName>
</protein>
<dbReference type="AlphaFoldDB" id="A0A7D5NNH2"/>
<dbReference type="RefSeq" id="WP_040263480.1">
    <property type="nucleotide sequence ID" value="NZ_CAXKXZ010000014.1"/>
</dbReference>
<accession>A0A7D5NNH2</accession>
<reference evidence="1 2" key="1">
    <citation type="journal article" date="2014" name="Genome Announc.">
        <title>Whole-Genome Sequence of Serratia symbiotica Strain CWBI-2.3T, a Free-Living Symbiont of the Black Bean Aphid Aphis fabae.</title>
        <authorList>
            <person name="Foray V."/>
            <person name="Grigorescu A.S."/>
            <person name="Sabri A."/>
            <person name="Haubruge E."/>
            <person name="Lognay G."/>
            <person name="Francis F."/>
            <person name="Fauconnier M.L."/>
            <person name="Hance T."/>
            <person name="Thonart P."/>
        </authorList>
    </citation>
    <scope>NUCLEOTIDE SEQUENCE [LARGE SCALE GENOMIC DNA]</scope>
    <source>
        <strain evidence="1">CWBI-2.3</strain>
    </source>
</reference>
<organism evidence="1 2">
    <name type="scientific">Serratia symbiotica</name>
    <dbReference type="NCBI Taxonomy" id="138074"/>
    <lineage>
        <taxon>Bacteria</taxon>
        <taxon>Pseudomonadati</taxon>
        <taxon>Pseudomonadota</taxon>
        <taxon>Gammaproteobacteria</taxon>
        <taxon>Enterobacterales</taxon>
        <taxon>Yersiniaceae</taxon>
        <taxon>Serratia</taxon>
    </lineage>
</organism>
<evidence type="ECO:0000313" key="1">
    <source>
        <dbReference type="EMBL" id="QLH64251.1"/>
    </source>
</evidence>
<evidence type="ECO:0000313" key="2">
    <source>
        <dbReference type="Proteomes" id="UP000042738"/>
    </source>
</evidence>
<gene>
    <name evidence="1" type="ORF">SYMBAF_03215</name>
</gene>
<dbReference type="InterPro" id="IPR019114">
    <property type="entry name" value="Chap_lipoprot_PulS/OutS-like"/>
</dbReference>
<proteinExistence type="predicted"/>
<dbReference type="NCBIfam" id="NF037975">
    <property type="entry name" value="pilot_rel_YacC"/>
    <property type="match status" value="1"/>
</dbReference>